<dbReference type="GO" id="GO:0004553">
    <property type="term" value="F:hydrolase activity, hydrolyzing O-glycosyl compounds"/>
    <property type="evidence" value="ECO:0007669"/>
    <property type="project" value="InterPro"/>
</dbReference>
<proteinExistence type="inferred from homology"/>
<dbReference type="PANTHER" id="PTHR10963">
    <property type="entry name" value="GLYCOSYL HYDROLASE-RELATED"/>
    <property type="match status" value="1"/>
</dbReference>
<dbReference type="GO" id="GO:0005975">
    <property type="term" value="P:carbohydrate metabolic process"/>
    <property type="evidence" value="ECO:0007669"/>
    <property type="project" value="InterPro"/>
</dbReference>
<accession>A0A4Q9FK78</accession>
<evidence type="ECO:0000256" key="1">
    <source>
        <dbReference type="ARBA" id="ARBA00006865"/>
    </source>
</evidence>
<keyword evidence="5" id="KW-1185">Reference proteome</keyword>
<dbReference type="InterPro" id="IPR050546">
    <property type="entry name" value="Glycosyl_Hydrlase_16"/>
</dbReference>
<evidence type="ECO:0000256" key="2">
    <source>
        <dbReference type="ARBA" id="ARBA00022729"/>
    </source>
</evidence>
<dbReference type="Pfam" id="PF18962">
    <property type="entry name" value="Por_Secre_tail"/>
    <property type="match status" value="1"/>
</dbReference>
<gene>
    <name evidence="4" type="ORF">EYD45_06700</name>
</gene>
<dbReference type="OrthoDB" id="9809583at2"/>
<dbReference type="CDD" id="cd08023">
    <property type="entry name" value="GH16_laminarinase_like"/>
    <property type="match status" value="1"/>
</dbReference>
<keyword evidence="2" id="KW-0732">Signal</keyword>
<comment type="similarity">
    <text evidence="1">Belongs to the glycosyl hydrolase 16 family.</text>
</comment>
<protein>
    <submittedName>
        <fullName evidence="4">Glycosyl hydrolase family protein</fullName>
    </submittedName>
</protein>
<dbReference type="InterPro" id="IPR026444">
    <property type="entry name" value="Secre_tail"/>
</dbReference>
<dbReference type="InterPro" id="IPR000757">
    <property type="entry name" value="Beta-glucanase-like"/>
</dbReference>
<dbReference type="SUPFAM" id="SSF49899">
    <property type="entry name" value="Concanavalin A-like lectins/glucanases"/>
    <property type="match status" value="1"/>
</dbReference>
<evidence type="ECO:0000313" key="4">
    <source>
        <dbReference type="EMBL" id="TBN04479.1"/>
    </source>
</evidence>
<dbReference type="InterPro" id="IPR013320">
    <property type="entry name" value="ConA-like_dom_sf"/>
</dbReference>
<organism evidence="4 5">
    <name type="scientific">Hyunsoonleella flava</name>
    <dbReference type="NCBI Taxonomy" id="2527939"/>
    <lineage>
        <taxon>Bacteria</taxon>
        <taxon>Pseudomonadati</taxon>
        <taxon>Bacteroidota</taxon>
        <taxon>Flavobacteriia</taxon>
        <taxon>Flavobacteriales</taxon>
        <taxon>Flavobacteriaceae</taxon>
    </lineage>
</organism>
<reference evidence="4 5" key="1">
    <citation type="submission" date="2019-02" db="EMBL/GenBank/DDBJ databases">
        <title>Hyunsoonleella sp., isolated from marine sediment.</title>
        <authorList>
            <person name="Liu B.-T."/>
        </authorList>
    </citation>
    <scope>NUCLEOTIDE SEQUENCE [LARGE SCALE GENOMIC DNA]</scope>
    <source>
        <strain evidence="4 5">T58</strain>
    </source>
</reference>
<sequence>MPIGFSNASDEFTAFGGSGFSRRGSVTDGSDMVGEFSNHGSDPWQGFTIDLVRPIDLGLQKTINLDFYAFDPNGHQITLKLEEGTNPDVQVTVSTLAASGWRNGLVFDFSNAVLSSDGVSAVNGSGTYSRLTIFIDGGSLISGTYLIDDIDDGSTPTNPNNLDVIYNDLVWSDEFNTPGKTAINSSNWFHQTQLPSGGSWFNGEVQHYTNRIENSFVEDGNLNIVAIKGSFTDQGETKQYTSARLNSKFAFTYGRVDVRAKLPFGDGTWPAIWTLGKNITETGAYWQTQGFGTTPWPACGEIDIMEHGLGDVNHTSSAIHTPSSFGNTVNVASQQLTDLANNYHVYSMNWSPNQITFLVDDVAYYTYNPSVKDNNTWPFDLDQYLLLNVAMGGISGAIDPNFTQSAMVIDYVRVYQNLGLSIEDKTLNKVKVYPNPVKDKVFIDTLLDIRYVKVFDTYGKLILQKETSIKSVAVSNLDTGIYIMQIITDKGSITRKVIKI</sequence>
<dbReference type="AlphaFoldDB" id="A0A4Q9FK78"/>
<dbReference type="Gene3D" id="2.60.120.200">
    <property type="match status" value="1"/>
</dbReference>
<name>A0A4Q9FK78_9FLAO</name>
<evidence type="ECO:0000313" key="5">
    <source>
        <dbReference type="Proteomes" id="UP000291142"/>
    </source>
</evidence>
<dbReference type="PROSITE" id="PS51762">
    <property type="entry name" value="GH16_2"/>
    <property type="match status" value="1"/>
</dbReference>
<evidence type="ECO:0000259" key="3">
    <source>
        <dbReference type="PROSITE" id="PS51762"/>
    </source>
</evidence>
<dbReference type="NCBIfam" id="TIGR04183">
    <property type="entry name" value="Por_Secre_tail"/>
    <property type="match status" value="1"/>
</dbReference>
<feature type="domain" description="GH16" evidence="3">
    <location>
        <begin position="148"/>
        <end position="420"/>
    </location>
</feature>
<dbReference type="Proteomes" id="UP000291142">
    <property type="component" value="Unassembled WGS sequence"/>
</dbReference>
<comment type="caution">
    <text evidence="4">The sequence shown here is derived from an EMBL/GenBank/DDBJ whole genome shotgun (WGS) entry which is preliminary data.</text>
</comment>
<keyword evidence="4" id="KW-0378">Hydrolase</keyword>
<dbReference type="EMBL" id="SIRT01000004">
    <property type="protein sequence ID" value="TBN04479.1"/>
    <property type="molecule type" value="Genomic_DNA"/>
</dbReference>
<dbReference type="PANTHER" id="PTHR10963:SF55">
    <property type="entry name" value="GLYCOSIDE HYDROLASE FAMILY 16 PROTEIN"/>
    <property type="match status" value="1"/>
</dbReference>
<dbReference type="Pfam" id="PF00722">
    <property type="entry name" value="Glyco_hydro_16"/>
    <property type="match status" value="1"/>
</dbReference>